<dbReference type="EMBL" id="BAABFL010000003">
    <property type="protein sequence ID" value="GAA4647792.1"/>
    <property type="molecule type" value="Genomic_DNA"/>
</dbReference>
<dbReference type="RefSeq" id="WP_345192645.1">
    <property type="nucleotide sequence ID" value="NZ_BAABFL010000003.1"/>
</dbReference>
<reference evidence="5" key="1">
    <citation type="journal article" date="2019" name="Int. J. Syst. Evol. Microbiol.">
        <title>The Global Catalogue of Microorganisms (GCM) 10K type strain sequencing project: providing services to taxonomists for standard genome sequencing and annotation.</title>
        <authorList>
            <consortium name="The Broad Institute Genomics Platform"/>
            <consortium name="The Broad Institute Genome Sequencing Center for Infectious Disease"/>
            <person name="Wu L."/>
            <person name="Ma J."/>
        </authorList>
    </citation>
    <scope>NUCLEOTIDE SEQUENCE [LARGE SCALE GENOMIC DNA]</scope>
    <source>
        <strain evidence="5">JCM 17805</strain>
    </source>
</reference>
<organism evidence="4 5">
    <name type="scientific">Kistimonas scapharcae</name>
    <dbReference type="NCBI Taxonomy" id="1036133"/>
    <lineage>
        <taxon>Bacteria</taxon>
        <taxon>Pseudomonadati</taxon>
        <taxon>Pseudomonadota</taxon>
        <taxon>Gammaproteobacteria</taxon>
        <taxon>Oceanospirillales</taxon>
        <taxon>Endozoicomonadaceae</taxon>
        <taxon>Kistimonas</taxon>
    </lineage>
</organism>
<dbReference type="InterPro" id="IPR006108">
    <property type="entry name" value="3HC_DH_C"/>
</dbReference>
<accession>A0ABP8UZ32</accession>
<dbReference type="InterPro" id="IPR013328">
    <property type="entry name" value="6PGD_dom2"/>
</dbReference>
<keyword evidence="5" id="KW-1185">Reference proteome</keyword>
<dbReference type="PANTHER" id="PTHR48075">
    <property type="entry name" value="3-HYDROXYACYL-COA DEHYDROGENASE FAMILY PROTEIN"/>
    <property type="match status" value="1"/>
</dbReference>
<evidence type="ECO:0000313" key="4">
    <source>
        <dbReference type="EMBL" id="GAA4647792.1"/>
    </source>
</evidence>
<dbReference type="Gene3D" id="1.10.1040.10">
    <property type="entry name" value="N-(1-d-carboxylethyl)-l-norvaline Dehydrogenase, domain 2"/>
    <property type="match status" value="1"/>
</dbReference>
<feature type="domain" description="3-hydroxyacyl-CoA dehydrogenase C-terminal" evidence="2">
    <location>
        <begin position="206"/>
        <end position="289"/>
    </location>
</feature>
<dbReference type="InterPro" id="IPR036291">
    <property type="entry name" value="NAD(P)-bd_dom_sf"/>
</dbReference>
<comment type="caution">
    <text evidence="4">The sequence shown here is derived from an EMBL/GenBank/DDBJ whole genome shotgun (WGS) entry which is preliminary data.</text>
</comment>
<dbReference type="Pfam" id="PF00725">
    <property type="entry name" value="3HCDH"/>
    <property type="match status" value="1"/>
</dbReference>
<evidence type="ECO:0000259" key="2">
    <source>
        <dbReference type="Pfam" id="PF00725"/>
    </source>
</evidence>
<dbReference type="Gene3D" id="3.40.50.720">
    <property type="entry name" value="NAD(P)-binding Rossmann-like Domain"/>
    <property type="match status" value="1"/>
</dbReference>
<keyword evidence="1" id="KW-0560">Oxidoreductase</keyword>
<dbReference type="InterPro" id="IPR008927">
    <property type="entry name" value="6-PGluconate_DH-like_C_sf"/>
</dbReference>
<sequence>MVRRGVLGLALAWLLLFAVEVLADAVIVFGYGATGRVFVDRVLKYRDGLDLVIVDIDPDKLAQAHERLKGRAGVHYLSSIDEVTDDHWQDAVFIQELVTEDVPVKQALLAKAVLQLEQHQNPAPVASNTSSIPATLLARQLPDELKTRVSVNHLYSPHSAAAEVATLDDSPAAQAMKDAVEAFNESLGIRSFRLSNDSLPIRDQLGHSFNRIWFRLKEHFMDMAEEGVVNYPMVELAFMLVYGRPLGIFGTMDVIGLGTAIHIRDVWFELGGVGSRMPTSIIEQWQEGRRFYSEEDRPADVEWLAPQRQANLDGMQRYAVAASLAEDGWQAKTKQLVKELLGSARHLSSREKDKALQQWFDDDEQLQYATFLVAAVTLQEYRHTILENKVLSVEDADALLGILTGQSYFLSRMEKVFQE</sequence>
<proteinExistence type="predicted"/>
<name>A0ABP8UZ32_9GAMM</name>
<dbReference type="SUPFAM" id="SSF48179">
    <property type="entry name" value="6-phosphogluconate dehydrogenase C-terminal domain-like"/>
    <property type="match status" value="1"/>
</dbReference>
<evidence type="ECO:0000256" key="1">
    <source>
        <dbReference type="ARBA" id="ARBA00023002"/>
    </source>
</evidence>
<evidence type="ECO:0000259" key="3">
    <source>
        <dbReference type="Pfam" id="PF02737"/>
    </source>
</evidence>
<gene>
    <name evidence="4" type="ORF">GCM10023116_00540</name>
</gene>
<feature type="domain" description="3-hydroxyacyl-CoA dehydrogenase NAD binding" evidence="3">
    <location>
        <begin position="26"/>
        <end position="162"/>
    </location>
</feature>
<evidence type="ECO:0000313" key="5">
    <source>
        <dbReference type="Proteomes" id="UP001500604"/>
    </source>
</evidence>
<dbReference type="SUPFAM" id="SSF51735">
    <property type="entry name" value="NAD(P)-binding Rossmann-fold domains"/>
    <property type="match status" value="1"/>
</dbReference>
<dbReference type="Pfam" id="PF02737">
    <property type="entry name" value="3HCDH_N"/>
    <property type="match status" value="1"/>
</dbReference>
<dbReference type="Proteomes" id="UP001500604">
    <property type="component" value="Unassembled WGS sequence"/>
</dbReference>
<dbReference type="PANTHER" id="PTHR48075:SF5">
    <property type="entry name" value="3-HYDROXYBUTYRYL-COA DEHYDROGENASE"/>
    <property type="match status" value="1"/>
</dbReference>
<dbReference type="InterPro" id="IPR006176">
    <property type="entry name" value="3-OHacyl-CoA_DH_NAD-bd"/>
</dbReference>
<protein>
    <submittedName>
        <fullName evidence="4">Uncharacterized protein</fullName>
    </submittedName>
</protein>